<sequence>MLSLPDWAFYPISAAAAAGMIAAAMSFGDTNHRTPEEIRAEGITFEGESLAALTVGNGLTVEFLTENGIRFARVSAARAPLDGIQSAGAFFTLTTEEIEALQGHRIRLTYTLRAASSNGADEALLNFFTPGRSQQDWERHLLAPEFDTITMDLSPTTCEWGFGYVGLWPDWRSSQNQADLSRVELTALEAVPCSDQAP</sequence>
<gene>
    <name evidence="1" type="ORF">C7435_3125</name>
</gene>
<dbReference type="EMBL" id="RBIM01000008">
    <property type="protein sequence ID" value="RKQ94153.1"/>
    <property type="molecule type" value="Genomic_DNA"/>
</dbReference>
<dbReference type="AlphaFoldDB" id="A0A495CY85"/>
<dbReference type="RefSeq" id="WP_075191191.1">
    <property type="nucleotide sequence ID" value="NZ_RBIM01000008.1"/>
</dbReference>
<evidence type="ECO:0000313" key="1">
    <source>
        <dbReference type="EMBL" id="RKQ94153.1"/>
    </source>
</evidence>
<name>A0A495CY85_9PROT</name>
<dbReference type="OrthoDB" id="7630504at2"/>
<organism evidence="1 2">
    <name type="scientific">Maricaulis maris</name>
    <dbReference type="NCBI Taxonomy" id="74318"/>
    <lineage>
        <taxon>Bacteria</taxon>
        <taxon>Pseudomonadati</taxon>
        <taxon>Pseudomonadota</taxon>
        <taxon>Alphaproteobacteria</taxon>
        <taxon>Maricaulales</taxon>
        <taxon>Maricaulaceae</taxon>
        <taxon>Maricaulis</taxon>
    </lineage>
</organism>
<accession>A0A495CY85</accession>
<dbReference type="Proteomes" id="UP000273675">
    <property type="component" value="Unassembled WGS sequence"/>
</dbReference>
<protein>
    <submittedName>
        <fullName evidence="1">Uncharacterized protein</fullName>
    </submittedName>
</protein>
<comment type="caution">
    <text evidence="1">The sequence shown here is derived from an EMBL/GenBank/DDBJ whole genome shotgun (WGS) entry which is preliminary data.</text>
</comment>
<reference evidence="1 2" key="1">
    <citation type="submission" date="2018-10" db="EMBL/GenBank/DDBJ databases">
        <title>Genomic Encyclopedia of Type Strains, Phase IV (KMG-IV): sequencing the most valuable type-strain genomes for metagenomic binning, comparative biology and taxonomic classification.</title>
        <authorList>
            <person name="Goeker M."/>
        </authorList>
    </citation>
    <scope>NUCLEOTIDE SEQUENCE [LARGE SCALE GENOMIC DNA]</scope>
    <source>
        <strain evidence="1 2">DSM 4734</strain>
    </source>
</reference>
<evidence type="ECO:0000313" key="2">
    <source>
        <dbReference type="Proteomes" id="UP000273675"/>
    </source>
</evidence>
<proteinExistence type="predicted"/>